<dbReference type="EMBL" id="LFIV01000111">
    <property type="protein sequence ID" value="KZL69201.1"/>
    <property type="molecule type" value="Genomic_DNA"/>
</dbReference>
<keyword evidence="3" id="KW-1185">Reference proteome</keyword>
<feature type="region of interest" description="Disordered" evidence="1">
    <location>
        <begin position="405"/>
        <end position="424"/>
    </location>
</feature>
<evidence type="ECO:0000313" key="2">
    <source>
        <dbReference type="EMBL" id="KZL69201.1"/>
    </source>
</evidence>
<feature type="compositionally biased region" description="Polar residues" evidence="1">
    <location>
        <begin position="411"/>
        <end position="424"/>
    </location>
</feature>
<name>A0A166RFW5_9PEZI</name>
<protein>
    <submittedName>
        <fullName evidence="2">Ubiquitin-conjugating enzyme</fullName>
    </submittedName>
</protein>
<sequence>MPWLSHDGAEGLPHHSYYSPLPCFGPAVERGPGYGSLVLVPRISVTPEVEAIDGSTTSIWAAIEVYGQARPPLSGVPGPGSSAGGGELSINKDSYQDAEDPLNYGCIHSMSIQIIPAGNYWILDVLQDNPTPTTLGNNERILLLVHVHLEQPPPGKQAGHVRQRSDELIEYLEYQLGDSRLEYLRVVVKYNHSAFPPPTRSDAVDGVVEVGTKLETSAIAIIKYHNCRSLWSPCPAPTINPVLRIVYDCWEPEKARNAMRRMRTQPSVPHKVAKTRSRMNSPVEDKLALTRTPPAVPRREASLGKDVTVRQPEPLHGGWSQPRRSLAADWRKPRAAQGGRVPSTATCPDEPMAGAGTGVGLPNHMGMLRSPRSMGPGLLRGLGVSTCGTGNNGHAVDRRGMVGGSLREQGQRPSNRWSWTGWFS</sequence>
<feature type="region of interest" description="Disordered" evidence="1">
    <location>
        <begin position="258"/>
        <end position="282"/>
    </location>
</feature>
<gene>
    <name evidence="2" type="ORF">CT0861_09233</name>
</gene>
<evidence type="ECO:0000256" key="1">
    <source>
        <dbReference type="SAM" id="MobiDB-lite"/>
    </source>
</evidence>
<evidence type="ECO:0000313" key="3">
    <source>
        <dbReference type="Proteomes" id="UP000076552"/>
    </source>
</evidence>
<dbReference type="AlphaFoldDB" id="A0A166RFW5"/>
<reference evidence="2 3" key="1">
    <citation type="submission" date="2015-06" db="EMBL/GenBank/DDBJ databases">
        <title>Survival trade-offs in plant roots during colonization by closely related pathogenic and mutualistic fungi.</title>
        <authorList>
            <person name="Hacquard S."/>
            <person name="Kracher B."/>
            <person name="Hiruma K."/>
            <person name="Weinman A."/>
            <person name="Muench P."/>
            <person name="Garrido Oter R."/>
            <person name="Ver Loren van Themaat E."/>
            <person name="Dallerey J.-F."/>
            <person name="Damm U."/>
            <person name="Henrissat B."/>
            <person name="Lespinet O."/>
            <person name="Thon M."/>
            <person name="Kemen E."/>
            <person name="McHardy A.C."/>
            <person name="Schulze-Lefert P."/>
            <person name="O'Connell R.J."/>
        </authorList>
    </citation>
    <scope>NUCLEOTIDE SEQUENCE [LARGE SCALE GENOMIC DNA]</scope>
    <source>
        <strain evidence="2 3">0861</strain>
    </source>
</reference>
<organism evidence="2 3">
    <name type="scientific">Colletotrichum tofieldiae</name>
    <dbReference type="NCBI Taxonomy" id="708197"/>
    <lineage>
        <taxon>Eukaryota</taxon>
        <taxon>Fungi</taxon>
        <taxon>Dikarya</taxon>
        <taxon>Ascomycota</taxon>
        <taxon>Pezizomycotina</taxon>
        <taxon>Sordariomycetes</taxon>
        <taxon>Hypocreomycetidae</taxon>
        <taxon>Glomerellales</taxon>
        <taxon>Glomerellaceae</taxon>
        <taxon>Colletotrichum</taxon>
        <taxon>Colletotrichum spaethianum species complex</taxon>
    </lineage>
</organism>
<dbReference type="Proteomes" id="UP000076552">
    <property type="component" value="Unassembled WGS sequence"/>
</dbReference>
<comment type="caution">
    <text evidence="2">The sequence shown here is derived from an EMBL/GenBank/DDBJ whole genome shotgun (WGS) entry which is preliminary data.</text>
</comment>
<proteinExistence type="predicted"/>
<feature type="region of interest" description="Disordered" evidence="1">
    <location>
        <begin position="310"/>
        <end position="352"/>
    </location>
</feature>
<accession>A0A166RFW5</accession>